<dbReference type="EMBL" id="BAEE01000012">
    <property type="protein sequence ID" value="GAB08496.1"/>
    <property type="molecule type" value="Genomic_DNA"/>
</dbReference>
<organism evidence="2 3">
    <name type="scientific">Gordonia araii NBRC 100433</name>
    <dbReference type="NCBI Taxonomy" id="1073574"/>
    <lineage>
        <taxon>Bacteria</taxon>
        <taxon>Bacillati</taxon>
        <taxon>Actinomycetota</taxon>
        <taxon>Actinomycetes</taxon>
        <taxon>Mycobacteriales</taxon>
        <taxon>Gordoniaceae</taxon>
        <taxon>Gordonia</taxon>
    </lineage>
</organism>
<dbReference type="STRING" id="1073574.GOARA_012_00460"/>
<dbReference type="AlphaFoldDB" id="G7GY21"/>
<comment type="caution">
    <text evidence="2">The sequence shown here is derived from an EMBL/GenBank/DDBJ whole genome shotgun (WGS) entry which is preliminary data.</text>
</comment>
<dbReference type="Proteomes" id="UP000035088">
    <property type="component" value="Unassembled WGS sequence"/>
</dbReference>
<keyword evidence="1" id="KW-0472">Membrane</keyword>
<protein>
    <submittedName>
        <fullName evidence="2">Uncharacterized protein</fullName>
    </submittedName>
</protein>
<keyword evidence="3" id="KW-1185">Reference proteome</keyword>
<proteinExistence type="predicted"/>
<gene>
    <name evidence="2" type="ORF">GOARA_012_00460</name>
</gene>
<evidence type="ECO:0000313" key="3">
    <source>
        <dbReference type="Proteomes" id="UP000035088"/>
    </source>
</evidence>
<keyword evidence="1" id="KW-1133">Transmembrane helix</keyword>
<evidence type="ECO:0000313" key="2">
    <source>
        <dbReference type="EMBL" id="GAB08496.1"/>
    </source>
</evidence>
<reference evidence="2 3" key="1">
    <citation type="submission" date="2011-11" db="EMBL/GenBank/DDBJ databases">
        <title>Whole genome shotgun sequence of Gordonia araii NBRC 100433.</title>
        <authorList>
            <person name="Yoshida Y."/>
            <person name="Hosoyama A."/>
            <person name="Tsuchikane K."/>
            <person name="Katsumata H."/>
            <person name="Yamazaki S."/>
            <person name="Fujita N."/>
        </authorList>
    </citation>
    <scope>NUCLEOTIDE SEQUENCE [LARGE SCALE GENOMIC DNA]</scope>
    <source>
        <strain evidence="2 3">NBRC 100433</strain>
    </source>
</reference>
<accession>G7GY21</accession>
<sequence length="414" mass="45274">MLASPHGAAAGSDTTTNDTVCFTIFTAPGQPVRGSPEPESGGRVVRRATRSLSSKAWIKPIVCAVSALIVTLGAATYYAPIILTDNVGSEENQLRLLVETDGSQYNGYKHEPHVTFNLSRSGDLKMYVQLFVVDRDKGSAGKSPTKYALSPSEVRLYLFNKSGEPFDLTCDSKSKVDWTAEPDALGSGLGKTVKNLQIRQAGNLITSTVKPRQTSTTPAPLEPSHPFNLDVGFVNDVSDSLMPPSAIEPATVACVTRDNAAIRIQKGMLSGRFNAPMVSWVRRSMTESCVADFRTSYCWQTPVKEAVHPAMRIRSNIDLRGHGAFSLKAGSEGFVATGPSTFHAQSHMSEFTQYCMDYNCIEKSYPTALLEQARLDSRRNVQWLILGMVISFLFALYRVPVSYLWNRLAGEPSD</sequence>
<evidence type="ECO:0000256" key="1">
    <source>
        <dbReference type="SAM" id="Phobius"/>
    </source>
</evidence>
<feature type="transmembrane region" description="Helical" evidence="1">
    <location>
        <begin position="381"/>
        <end position="399"/>
    </location>
</feature>
<keyword evidence="1" id="KW-0812">Transmembrane</keyword>
<feature type="transmembrane region" description="Helical" evidence="1">
    <location>
        <begin position="56"/>
        <end position="79"/>
    </location>
</feature>
<name>G7GY21_9ACTN</name>